<accession>A0A9P0A3G2</accession>
<dbReference type="SMART" id="SM01117">
    <property type="entry name" value="Cyt-b5"/>
    <property type="match status" value="1"/>
</dbReference>
<dbReference type="AlphaFoldDB" id="A0A9P0A3G2"/>
<evidence type="ECO:0000259" key="4">
    <source>
        <dbReference type="SMART" id="SM01117"/>
    </source>
</evidence>
<keyword evidence="6" id="KW-1185">Reference proteome</keyword>
<protein>
    <recommendedName>
        <fullName evidence="4">Cytochrome b5 heme-binding domain-containing protein</fullName>
    </recommendedName>
</protein>
<keyword evidence="3" id="KW-0472">Membrane</keyword>
<dbReference type="PANTHER" id="PTHR10281">
    <property type="entry name" value="MEMBRANE-ASSOCIATED PROGESTERONE RECEPTOR COMPONENT-RELATED"/>
    <property type="match status" value="1"/>
</dbReference>
<reference evidence="5" key="1">
    <citation type="submission" date="2021-12" db="EMBL/GenBank/DDBJ databases">
        <authorList>
            <person name="King R."/>
        </authorList>
    </citation>
    <scope>NUCLEOTIDE SEQUENCE</scope>
</reference>
<evidence type="ECO:0000313" key="5">
    <source>
        <dbReference type="EMBL" id="CAH0383652.1"/>
    </source>
</evidence>
<dbReference type="InterPro" id="IPR050577">
    <property type="entry name" value="MAPR/NEUFC/NENF-like"/>
</dbReference>
<evidence type="ECO:0000313" key="6">
    <source>
        <dbReference type="Proteomes" id="UP001152759"/>
    </source>
</evidence>
<dbReference type="Proteomes" id="UP001152759">
    <property type="component" value="Chromosome 10"/>
</dbReference>
<evidence type="ECO:0000256" key="3">
    <source>
        <dbReference type="SAM" id="Phobius"/>
    </source>
</evidence>
<gene>
    <name evidence="5" type="ORF">BEMITA_LOCUS3087</name>
</gene>
<feature type="transmembrane region" description="Helical" evidence="3">
    <location>
        <begin position="12"/>
        <end position="30"/>
    </location>
</feature>
<keyword evidence="3" id="KW-0812">Transmembrane</keyword>
<dbReference type="Pfam" id="PF00173">
    <property type="entry name" value="Cyt-b5"/>
    <property type="match status" value="1"/>
</dbReference>
<dbReference type="FunFam" id="3.10.120.10:FF:000003">
    <property type="entry name" value="membrane-associated progesterone receptor component 1"/>
    <property type="match status" value="1"/>
</dbReference>
<keyword evidence="3" id="KW-1133">Transmembrane helix</keyword>
<dbReference type="GO" id="GO:0005783">
    <property type="term" value="C:endoplasmic reticulum"/>
    <property type="evidence" value="ECO:0007669"/>
    <property type="project" value="TreeGrafter"/>
</dbReference>
<sequence>MAEEEAGILSEIFSNPLNLILVGIITFLLYKIFKKSTEEPAPVAVRPSLPKLKKRDFTVEELLPYDGNGPEGRILVAVNGKVFDVTAGKQYYGPGGPYAVLGGRDASRSLGTFSMVVKDVYDDLSDLSSDEMNSIKEWEVQFNEKYEYVGRLLKPGEQHTNYSDEDEDTSTTTEPQQK</sequence>
<feature type="region of interest" description="Disordered" evidence="2">
    <location>
        <begin position="155"/>
        <end position="178"/>
    </location>
</feature>
<dbReference type="Gene3D" id="3.10.120.10">
    <property type="entry name" value="Cytochrome b5-like heme/steroid binding domain"/>
    <property type="match status" value="1"/>
</dbReference>
<comment type="similarity">
    <text evidence="1">Belongs to the cytochrome b5 family. MAPR subfamily.</text>
</comment>
<name>A0A9P0A3G2_BEMTA</name>
<feature type="domain" description="Cytochrome b5 heme-binding" evidence="4">
    <location>
        <begin position="57"/>
        <end position="153"/>
    </location>
</feature>
<dbReference type="SUPFAM" id="SSF55856">
    <property type="entry name" value="Cytochrome b5-like heme/steroid binding domain"/>
    <property type="match status" value="1"/>
</dbReference>
<organism evidence="5 6">
    <name type="scientific">Bemisia tabaci</name>
    <name type="common">Sweetpotato whitefly</name>
    <name type="synonym">Aleurodes tabaci</name>
    <dbReference type="NCBI Taxonomy" id="7038"/>
    <lineage>
        <taxon>Eukaryota</taxon>
        <taxon>Metazoa</taxon>
        <taxon>Ecdysozoa</taxon>
        <taxon>Arthropoda</taxon>
        <taxon>Hexapoda</taxon>
        <taxon>Insecta</taxon>
        <taxon>Pterygota</taxon>
        <taxon>Neoptera</taxon>
        <taxon>Paraneoptera</taxon>
        <taxon>Hemiptera</taxon>
        <taxon>Sternorrhyncha</taxon>
        <taxon>Aleyrodoidea</taxon>
        <taxon>Aleyrodidae</taxon>
        <taxon>Aleyrodinae</taxon>
        <taxon>Bemisia</taxon>
    </lineage>
</organism>
<evidence type="ECO:0000256" key="1">
    <source>
        <dbReference type="ARBA" id="ARBA00038357"/>
    </source>
</evidence>
<dbReference type="PANTHER" id="PTHR10281:SF106">
    <property type="entry name" value="IP06960P-RELATED"/>
    <property type="match status" value="1"/>
</dbReference>
<dbReference type="KEGG" id="btab:109033245"/>
<dbReference type="EMBL" id="OU963871">
    <property type="protein sequence ID" value="CAH0383652.1"/>
    <property type="molecule type" value="Genomic_DNA"/>
</dbReference>
<proteinExistence type="inferred from homology"/>
<evidence type="ECO:0000256" key="2">
    <source>
        <dbReference type="SAM" id="MobiDB-lite"/>
    </source>
</evidence>
<dbReference type="InterPro" id="IPR036400">
    <property type="entry name" value="Cyt_B5-like_heme/steroid_sf"/>
</dbReference>
<dbReference type="OrthoDB" id="547796at2759"/>
<dbReference type="GO" id="GO:0016020">
    <property type="term" value="C:membrane"/>
    <property type="evidence" value="ECO:0007669"/>
    <property type="project" value="TreeGrafter"/>
</dbReference>
<dbReference type="InterPro" id="IPR001199">
    <property type="entry name" value="Cyt_B5-like_heme/steroid-bd"/>
</dbReference>